<dbReference type="InterPro" id="IPR050314">
    <property type="entry name" value="Glycosyl_Hydrlase_18"/>
</dbReference>
<dbReference type="Pfam" id="PF00704">
    <property type="entry name" value="Glyco_hydro_18"/>
    <property type="match status" value="1"/>
</dbReference>
<evidence type="ECO:0000256" key="2">
    <source>
        <dbReference type="ARBA" id="ARBA00023277"/>
    </source>
</evidence>
<dbReference type="AlphaFoldDB" id="A0A9P6JZS3"/>
<evidence type="ECO:0000313" key="5">
    <source>
        <dbReference type="EMBL" id="KAF9539503.1"/>
    </source>
</evidence>
<dbReference type="PROSITE" id="PS51910">
    <property type="entry name" value="GH18_2"/>
    <property type="match status" value="1"/>
</dbReference>
<comment type="caution">
    <text evidence="5">The sequence shown here is derived from an EMBL/GenBank/DDBJ whole genome shotgun (WGS) entry which is preliminary data.</text>
</comment>
<dbReference type="SMART" id="SM00636">
    <property type="entry name" value="Glyco_18"/>
    <property type="match status" value="1"/>
</dbReference>
<dbReference type="GO" id="GO:0005975">
    <property type="term" value="P:carbohydrate metabolic process"/>
    <property type="evidence" value="ECO:0007669"/>
    <property type="project" value="InterPro"/>
</dbReference>
<sequence>MRISLFALAATAIAVASAAPAPVKRAATSNVVLGYWVPWGDVPVASLDMTKYTHINYGFGVTAKRNALATDIFFDRYYDGNNIKALVKRGNEYGVPILMSIGGWTGSQTLSTIAADAGLRKTFINNALVFVRNNTLPDYADTPDGWNMHGIDLDWEYPGRPGAICNTVSPNDSANYLVLLRELRAQLDLEFPNDRKLLTAAVRVQPFDGTDGKPLADVSAFATYFDWVSIMAYDIMGSWSATTGPNAPFNNGPVGKADQYSFTQGINAWKDGGFPLSKIVVGTAFYGRSVTTTVNMNTQNPVSMYVNKTNVTPKGGPADRNDINFFCNEGSVYSGMWKWKEIRGSILTGGVTTPTTGWTRYWDDATQTPWLYGTGANTFISYDDPQSLTIKVNYAKTAGVRGVMLWDMSYDYNNELINVLQNIHCTSNCPVVTTTAAPTPTATATTTTKAPVTTTATTTSSGPVTTTPSGICGGVAAWDSATIYATTTKVTYAGHLFTNSWWTQNETPDVSNTWGVWKDGGAC</sequence>
<dbReference type="Gene3D" id="3.10.50.10">
    <property type="match status" value="1"/>
</dbReference>
<dbReference type="InterPro" id="IPR011583">
    <property type="entry name" value="Chitinase_II/V-like_cat"/>
</dbReference>
<organism evidence="5 6">
    <name type="scientific">Mortierella hygrophila</name>
    <dbReference type="NCBI Taxonomy" id="979708"/>
    <lineage>
        <taxon>Eukaryota</taxon>
        <taxon>Fungi</taxon>
        <taxon>Fungi incertae sedis</taxon>
        <taxon>Mucoromycota</taxon>
        <taxon>Mortierellomycotina</taxon>
        <taxon>Mortierellomycetes</taxon>
        <taxon>Mortierellales</taxon>
        <taxon>Mortierellaceae</taxon>
        <taxon>Mortierella</taxon>
    </lineage>
</organism>
<dbReference type="PANTHER" id="PTHR11177:SF392">
    <property type="entry name" value="HAP41P"/>
    <property type="match status" value="1"/>
</dbReference>
<keyword evidence="3" id="KW-0732">Signal</keyword>
<dbReference type="GO" id="GO:0006032">
    <property type="term" value="P:chitin catabolic process"/>
    <property type="evidence" value="ECO:0007669"/>
    <property type="project" value="TreeGrafter"/>
</dbReference>
<feature type="signal peptide" evidence="3">
    <location>
        <begin position="1"/>
        <end position="18"/>
    </location>
</feature>
<dbReference type="InterPro" id="IPR029070">
    <property type="entry name" value="Chitinase_insertion_sf"/>
</dbReference>
<dbReference type="PANTHER" id="PTHR11177">
    <property type="entry name" value="CHITINASE"/>
    <property type="match status" value="1"/>
</dbReference>
<dbReference type="InterPro" id="IPR003610">
    <property type="entry name" value="CBM5/12"/>
</dbReference>
<dbReference type="InterPro" id="IPR017853">
    <property type="entry name" value="GH"/>
</dbReference>
<dbReference type="SMART" id="SM00495">
    <property type="entry name" value="ChtBD3"/>
    <property type="match status" value="1"/>
</dbReference>
<keyword evidence="2" id="KW-0119">Carbohydrate metabolism</keyword>
<gene>
    <name evidence="5" type="ORF">EC957_005340</name>
</gene>
<evidence type="ECO:0000259" key="4">
    <source>
        <dbReference type="PROSITE" id="PS51910"/>
    </source>
</evidence>
<dbReference type="EMBL" id="JAAAXW010000242">
    <property type="protein sequence ID" value="KAF9539503.1"/>
    <property type="molecule type" value="Genomic_DNA"/>
</dbReference>
<proteinExistence type="predicted"/>
<dbReference type="SUPFAM" id="SSF54556">
    <property type="entry name" value="Chitinase insertion domain"/>
    <property type="match status" value="1"/>
</dbReference>
<accession>A0A9P6JZS3</accession>
<name>A0A9P6JZS3_9FUNG</name>
<dbReference type="Gene3D" id="2.10.10.20">
    <property type="entry name" value="Carbohydrate-binding module superfamily 5/12"/>
    <property type="match status" value="1"/>
</dbReference>
<dbReference type="Proteomes" id="UP000723463">
    <property type="component" value="Unassembled WGS sequence"/>
</dbReference>
<dbReference type="GO" id="GO:0008061">
    <property type="term" value="F:chitin binding"/>
    <property type="evidence" value="ECO:0007669"/>
    <property type="project" value="InterPro"/>
</dbReference>
<evidence type="ECO:0000256" key="3">
    <source>
        <dbReference type="SAM" id="SignalP"/>
    </source>
</evidence>
<dbReference type="InterPro" id="IPR001223">
    <property type="entry name" value="Glyco_hydro18_cat"/>
</dbReference>
<keyword evidence="1" id="KW-0378">Hydrolase</keyword>
<keyword evidence="6" id="KW-1185">Reference proteome</keyword>
<dbReference type="CDD" id="cd12215">
    <property type="entry name" value="ChiC_BD"/>
    <property type="match status" value="1"/>
</dbReference>
<feature type="domain" description="GH18" evidence="4">
    <location>
        <begin position="30"/>
        <end position="427"/>
    </location>
</feature>
<dbReference type="GO" id="GO:0004568">
    <property type="term" value="F:chitinase activity"/>
    <property type="evidence" value="ECO:0007669"/>
    <property type="project" value="TreeGrafter"/>
</dbReference>
<reference evidence="5" key="1">
    <citation type="journal article" date="2020" name="Fungal Divers.">
        <title>Resolving the Mortierellaceae phylogeny through synthesis of multi-gene phylogenetics and phylogenomics.</title>
        <authorList>
            <person name="Vandepol N."/>
            <person name="Liber J."/>
            <person name="Desiro A."/>
            <person name="Na H."/>
            <person name="Kennedy M."/>
            <person name="Barry K."/>
            <person name="Grigoriev I.V."/>
            <person name="Miller A.N."/>
            <person name="O'Donnell K."/>
            <person name="Stajich J.E."/>
            <person name="Bonito G."/>
        </authorList>
    </citation>
    <scope>NUCLEOTIDE SEQUENCE</scope>
    <source>
        <strain evidence="5">NRRL 2591</strain>
    </source>
</reference>
<feature type="chain" id="PRO_5040432805" description="GH18 domain-containing protein" evidence="3">
    <location>
        <begin position="19"/>
        <end position="523"/>
    </location>
</feature>
<dbReference type="GO" id="GO:0030246">
    <property type="term" value="F:carbohydrate binding"/>
    <property type="evidence" value="ECO:0007669"/>
    <property type="project" value="InterPro"/>
</dbReference>
<evidence type="ECO:0000256" key="1">
    <source>
        <dbReference type="ARBA" id="ARBA00022801"/>
    </source>
</evidence>
<dbReference type="SUPFAM" id="SSF51445">
    <property type="entry name" value="(Trans)glycosidases"/>
    <property type="match status" value="1"/>
</dbReference>
<evidence type="ECO:0000313" key="6">
    <source>
        <dbReference type="Proteomes" id="UP000723463"/>
    </source>
</evidence>
<dbReference type="SUPFAM" id="SSF51055">
    <property type="entry name" value="Carbohydrate binding domain"/>
    <property type="match status" value="1"/>
</dbReference>
<dbReference type="InterPro" id="IPR036573">
    <property type="entry name" value="CBM_sf_5/12"/>
</dbReference>
<dbReference type="GO" id="GO:0005576">
    <property type="term" value="C:extracellular region"/>
    <property type="evidence" value="ECO:0007669"/>
    <property type="project" value="InterPro"/>
</dbReference>
<protein>
    <recommendedName>
        <fullName evidence="4">GH18 domain-containing protein</fullName>
    </recommendedName>
</protein>
<dbReference type="Gene3D" id="3.20.20.80">
    <property type="entry name" value="Glycosidases"/>
    <property type="match status" value="1"/>
</dbReference>